<evidence type="ECO:0000313" key="1">
    <source>
        <dbReference type="EMBL" id="EGK71982.1"/>
    </source>
</evidence>
<dbReference type="GO" id="GO:0006508">
    <property type="term" value="P:proteolysis"/>
    <property type="evidence" value="ECO:0007669"/>
    <property type="project" value="UniProtKB-KW"/>
</dbReference>
<name>F5RBW5_METUF</name>
<proteinExistence type="predicted"/>
<keyword evidence="1" id="KW-0378">Hydrolase</keyword>
<dbReference type="PIRSF" id="PIRSF016624">
    <property type="entry name" value="Mu_prophg_I"/>
    <property type="match status" value="1"/>
</dbReference>
<dbReference type="Pfam" id="PF10123">
    <property type="entry name" value="Mu-like_Pro"/>
    <property type="match status" value="1"/>
</dbReference>
<dbReference type="Gene3D" id="1.20.5.340">
    <property type="match status" value="1"/>
</dbReference>
<protein>
    <submittedName>
        <fullName evidence="1">Protease I-like protein</fullName>
    </submittedName>
</protein>
<reference evidence="1 2" key="1">
    <citation type="journal article" date="2011" name="J. Bacteriol.">
        <title>Genome sequence of Methyloversatilis universalis FAM5T, a methylotrophic representative of the order Rhodocyclales.</title>
        <authorList>
            <person name="Kittichotirat W."/>
            <person name="Good N.M."/>
            <person name="Hall R."/>
            <person name="Bringel F."/>
            <person name="Lajus A."/>
            <person name="Medigue C."/>
            <person name="Smalley N.E."/>
            <person name="Beck D."/>
            <person name="Bumgarner R."/>
            <person name="Vuilleumier S."/>
            <person name="Kalyuzhnaya M.G."/>
        </authorList>
    </citation>
    <scope>NUCLEOTIDE SEQUENCE [LARGE SCALE GENOMIC DNA]</scope>
    <source>
        <strain evidence="2">ATCC BAA-1314 / JCM 13912 / FAM5</strain>
    </source>
</reference>
<dbReference type="AlphaFoldDB" id="F5RBW5"/>
<dbReference type="InterPro" id="IPR012106">
    <property type="entry name" value="Phage_Mu_Gp1"/>
</dbReference>
<gene>
    <name evidence="1" type="ORF">METUNv1_01760</name>
</gene>
<keyword evidence="2" id="KW-1185">Reference proteome</keyword>
<dbReference type="STRING" id="1000565.METUNv1_01760"/>
<dbReference type="eggNOG" id="COG4388">
    <property type="taxonomic scope" value="Bacteria"/>
</dbReference>
<organism evidence="1 2">
    <name type="scientific">Methyloversatilis universalis (strain ATCC BAA-1314 / DSM 25237 / JCM 13912 / CCUG 52030 / FAM5)</name>
    <dbReference type="NCBI Taxonomy" id="1000565"/>
    <lineage>
        <taxon>Bacteria</taxon>
        <taxon>Pseudomonadati</taxon>
        <taxon>Pseudomonadota</taxon>
        <taxon>Betaproteobacteria</taxon>
        <taxon>Nitrosomonadales</taxon>
        <taxon>Sterolibacteriaceae</taxon>
        <taxon>Methyloversatilis</taxon>
    </lineage>
</organism>
<accession>F5RBW5</accession>
<keyword evidence="1" id="KW-0645">Protease</keyword>
<evidence type="ECO:0000313" key="2">
    <source>
        <dbReference type="Proteomes" id="UP000005019"/>
    </source>
</evidence>
<dbReference type="Proteomes" id="UP000005019">
    <property type="component" value="Unassembled WGS sequence"/>
</dbReference>
<dbReference type="GO" id="GO:0008233">
    <property type="term" value="F:peptidase activity"/>
    <property type="evidence" value="ECO:0007669"/>
    <property type="project" value="UniProtKB-KW"/>
</dbReference>
<dbReference type="EMBL" id="AFHG01000044">
    <property type="protein sequence ID" value="EGK71982.1"/>
    <property type="molecule type" value="Genomic_DNA"/>
</dbReference>
<comment type="caution">
    <text evidence="1">The sequence shown here is derived from an EMBL/GenBank/DDBJ whole genome shotgun (WGS) entry which is preliminary data.</text>
</comment>
<sequence>MCDMPRKAPSAPVPPARFAALSITLGADGRAPTEIMLLPAGRFRATDGSGRPQDVPAGWRMDAAAAARLIAQIGARGADTVIDYEHQTLVAQTAGVPAPAAGWFSRLEWREGSGLWATDVRWTDRAAAMIAASEYRYLSPVFTYDPDGTPNRLFPVALTNNPGLGALPELSAALTALIAQHTEFPDMDLLASLVAALGLPAGTAEATALTAVTALKTKHDELATRVAALTGEKTTLEGQVAALTAAGPDPAKYVPVAAVTELQGQLAALTAQVTGGEVDKLVADAMAAGKIPPALEAWARDLGKKDVAALRAYIGAAAPVVVPGQTQTGGKKPEGGRAAQLDAGELAVCTAMGLDPADFAKAKA</sequence>